<gene>
    <name evidence="2" type="ORF">TWF694_000932</name>
</gene>
<name>A0AAV9XSP9_9PEZI</name>
<dbReference type="Proteomes" id="UP001365542">
    <property type="component" value="Unassembled WGS sequence"/>
</dbReference>
<keyword evidence="1" id="KW-0812">Transmembrane</keyword>
<evidence type="ECO:0000313" key="3">
    <source>
        <dbReference type="Proteomes" id="UP001365542"/>
    </source>
</evidence>
<keyword evidence="1" id="KW-0472">Membrane</keyword>
<comment type="caution">
    <text evidence="2">The sequence shown here is derived from an EMBL/GenBank/DDBJ whole genome shotgun (WGS) entry which is preliminary data.</text>
</comment>
<proteinExistence type="predicted"/>
<reference evidence="2 3" key="1">
    <citation type="submission" date="2019-10" db="EMBL/GenBank/DDBJ databases">
        <authorList>
            <person name="Palmer J.M."/>
        </authorList>
    </citation>
    <scope>NUCLEOTIDE SEQUENCE [LARGE SCALE GENOMIC DNA]</scope>
    <source>
        <strain evidence="2 3">TWF694</strain>
    </source>
</reference>
<dbReference type="EMBL" id="JAVHJO010000001">
    <property type="protein sequence ID" value="KAK6544229.1"/>
    <property type="molecule type" value="Genomic_DNA"/>
</dbReference>
<keyword evidence="1" id="KW-1133">Transmembrane helix</keyword>
<accession>A0AAV9XSP9</accession>
<sequence>MDTPTLKSKVEANLASERATPNQAQSCSYTKILEFLPSIPKVHAQIPLSSRFPITTYYISTIICFLIGICQGILLIACLHAFSIFLCQIVLPITWPLVRTVIWGIAAAIESQQANVVSGHEVFDATTTATTSRVDL</sequence>
<organism evidence="2 3">
    <name type="scientific">Orbilia ellipsospora</name>
    <dbReference type="NCBI Taxonomy" id="2528407"/>
    <lineage>
        <taxon>Eukaryota</taxon>
        <taxon>Fungi</taxon>
        <taxon>Dikarya</taxon>
        <taxon>Ascomycota</taxon>
        <taxon>Pezizomycotina</taxon>
        <taxon>Orbiliomycetes</taxon>
        <taxon>Orbiliales</taxon>
        <taxon>Orbiliaceae</taxon>
        <taxon>Orbilia</taxon>
    </lineage>
</organism>
<feature type="transmembrane region" description="Helical" evidence="1">
    <location>
        <begin position="89"/>
        <end position="109"/>
    </location>
</feature>
<protein>
    <submittedName>
        <fullName evidence="2">Uncharacterized protein</fullName>
    </submittedName>
</protein>
<dbReference type="AlphaFoldDB" id="A0AAV9XSP9"/>
<feature type="transmembrane region" description="Helical" evidence="1">
    <location>
        <begin position="57"/>
        <end position="82"/>
    </location>
</feature>
<keyword evidence="3" id="KW-1185">Reference proteome</keyword>
<evidence type="ECO:0000256" key="1">
    <source>
        <dbReference type="SAM" id="Phobius"/>
    </source>
</evidence>
<evidence type="ECO:0000313" key="2">
    <source>
        <dbReference type="EMBL" id="KAK6544229.1"/>
    </source>
</evidence>